<dbReference type="InterPro" id="IPR006888">
    <property type="entry name" value="XLR/SYCP3/FAM9_dom"/>
</dbReference>
<dbReference type="Proteomes" id="UP000694856">
    <property type="component" value="Chromosome X"/>
</dbReference>
<dbReference type="KEGG" id="cfr:102512785"/>
<dbReference type="GO" id="GO:0000795">
    <property type="term" value="C:synaptonemal complex"/>
    <property type="evidence" value="ECO:0007669"/>
    <property type="project" value="TreeGrafter"/>
</dbReference>
<feature type="compositionally biased region" description="Basic and acidic residues" evidence="3">
    <location>
        <begin position="112"/>
        <end position="121"/>
    </location>
</feature>
<protein>
    <submittedName>
        <fullName evidence="6">Synaptonemal complex protein 3-like isoform X1</fullName>
    </submittedName>
</protein>
<evidence type="ECO:0000256" key="1">
    <source>
        <dbReference type="ARBA" id="ARBA00010283"/>
    </source>
</evidence>
<feature type="coiled-coil region" evidence="2">
    <location>
        <begin position="227"/>
        <end position="298"/>
    </location>
</feature>
<proteinExistence type="inferred from homology"/>
<name>A0A8B7K3S1_CAMFR</name>
<dbReference type="Pfam" id="PF04803">
    <property type="entry name" value="Cor1"/>
    <property type="match status" value="1"/>
</dbReference>
<evidence type="ECO:0000256" key="2">
    <source>
        <dbReference type="SAM" id="Coils"/>
    </source>
</evidence>
<dbReference type="RefSeq" id="XP_014406758.2">
    <property type="nucleotide sequence ID" value="XM_014551272.2"/>
</dbReference>
<keyword evidence="2" id="KW-0175">Coiled coil</keyword>
<reference evidence="6" key="1">
    <citation type="submission" date="2025-08" db="UniProtKB">
        <authorList>
            <consortium name="RefSeq"/>
        </authorList>
    </citation>
    <scope>IDENTIFICATION</scope>
    <source>
        <tissue evidence="6">Ear skin</tissue>
    </source>
</reference>
<dbReference type="PANTHER" id="PTHR19368">
    <property type="entry name" value="XLR/SCP3/FAM9"/>
    <property type="match status" value="1"/>
</dbReference>
<feature type="region of interest" description="Disordered" evidence="3">
    <location>
        <begin position="110"/>
        <end position="146"/>
    </location>
</feature>
<organism evidence="5 6">
    <name type="scientific">Camelus ferus</name>
    <name type="common">Wild bactrian camel</name>
    <name type="synonym">Camelus bactrianus ferus</name>
    <dbReference type="NCBI Taxonomy" id="419612"/>
    <lineage>
        <taxon>Eukaryota</taxon>
        <taxon>Metazoa</taxon>
        <taxon>Chordata</taxon>
        <taxon>Craniata</taxon>
        <taxon>Vertebrata</taxon>
        <taxon>Euteleostomi</taxon>
        <taxon>Mammalia</taxon>
        <taxon>Eutheria</taxon>
        <taxon>Laurasiatheria</taxon>
        <taxon>Artiodactyla</taxon>
        <taxon>Tylopoda</taxon>
        <taxon>Camelidae</taxon>
        <taxon>Camelus</taxon>
    </lineage>
</organism>
<evidence type="ECO:0000259" key="4">
    <source>
        <dbReference type="Pfam" id="PF04803"/>
    </source>
</evidence>
<sequence length="320" mass="36393">MSAGAGWVVCGAQAPALRPAAEEGLAVTTCFVRSWSSRRHAGTHTLMCAEDPCRASLVDPVPVSLSLCSQGAGELSLPGKRHLGMAPAERKRLGRAAKAPMEAQGMAACDFGRQERREPRGPEGVPEGNNRVTDNYGGINPSPGTLEEDLRNEVREMLEGFQDDIKRALLAKRKMFEMNMKASISTTNAKIGHVWKTQLEQRQNLHLQYSRQLRTLFREWDIDVQKAQEQEEKLANMFREQRKILRQARIVQYQRLKKMKNLYEQFLKSMEELEKDHEHLLTDEQSEVRQEMAKLQNKIMLEAQHLDLAVVESYLQTLLL</sequence>
<dbReference type="GO" id="GO:0007286">
    <property type="term" value="P:spermatid development"/>
    <property type="evidence" value="ECO:0007669"/>
    <property type="project" value="TreeGrafter"/>
</dbReference>
<dbReference type="PANTHER" id="PTHR19368:SF18">
    <property type="entry name" value="XLR_SYCP3_FAM9 DOMAIN-CONTAINING PROTEIN"/>
    <property type="match status" value="1"/>
</dbReference>
<evidence type="ECO:0000313" key="6">
    <source>
        <dbReference type="RefSeq" id="XP_014406758.2"/>
    </source>
</evidence>
<accession>A0A8B7K3S1</accession>
<dbReference type="AlphaFoldDB" id="A0A8B7K3S1"/>
<evidence type="ECO:0000256" key="3">
    <source>
        <dbReference type="SAM" id="MobiDB-lite"/>
    </source>
</evidence>
<feature type="domain" description="XLR/SYCP3/FAM9" evidence="4">
    <location>
        <begin position="168"/>
        <end position="298"/>
    </location>
</feature>
<comment type="similarity">
    <text evidence="1">Belongs to the XLR/SYCP3 family.</text>
</comment>
<dbReference type="GO" id="GO:0051321">
    <property type="term" value="P:meiotic cell cycle"/>
    <property type="evidence" value="ECO:0007669"/>
    <property type="project" value="TreeGrafter"/>
</dbReference>
<dbReference type="InterPro" id="IPR051443">
    <property type="entry name" value="XLR/SYCP3"/>
</dbReference>
<gene>
    <name evidence="6" type="primary">LOC102512785</name>
</gene>
<evidence type="ECO:0000313" key="5">
    <source>
        <dbReference type="Proteomes" id="UP000694856"/>
    </source>
</evidence>
<dbReference type="GeneID" id="102512785"/>
<keyword evidence="5" id="KW-1185">Reference proteome</keyword>